<comment type="catalytic activity">
    <reaction evidence="15 16">
        <text>hydrogencarbonate + L-glutamine + 2 ATP + H2O = carbamoyl phosphate + L-glutamate + 2 ADP + phosphate + 2 H(+)</text>
        <dbReference type="Rhea" id="RHEA:18633"/>
        <dbReference type="ChEBI" id="CHEBI:15377"/>
        <dbReference type="ChEBI" id="CHEBI:15378"/>
        <dbReference type="ChEBI" id="CHEBI:17544"/>
        <dbReference type="ChEBI" id="CHEBI:29985"/>
        <dbReference type="ChEBI" id="CHEBI:30616"/>
        <dbReference type="ChEBI" id="CHEBI:43474"/>
        <dbReference type="ChEBI" id="CHEBI:58228"/>
        <dbReference type="ChEBI" id="CHEBI:58359"/>
        <dbReference type="ChEBI" id="CHEBI:456216"/>
        <dbReference type="EC" id="6.3.5.5"/>
    </reaction>
</comment>
<dbReference type="InterPro" id="IPR011607">
    <property type="entry name" value="MGS-like_dom"/>
</dbReference>
<dbReference type="STRING" id="1817892.AUK40_04325"/>
<dbReference type="SUPFAM" id="SSF48108">
    <property type="entry name" value="Carbamoyl phosphate synthetase, large subunit connection domain"/>
    <property type="match status" value="1"/>
</dbReference>
<feature type="binding site" evidence="16">
    <location>
        <position position="829"/>
    </location>
    <ligand>
        <name>Mn(2+)</name>
        <dbReference type="ChEBI" id="CHEBI:29035"/>
        <label>3</label>
    </ligand>
</feature>
<dbReference type="NCBIfam" id="NF003671">
    <property type="entry name" value="PRK05294.1"/>
    <property type="match status" value="1"/>
</dbReference>
<keyword evidence="8 16" id="KW-0677">Repeat</keyword>
<evidence type="ECO:0000313" key="20">
    <source>
        <dbReference type="Proteomes" id="UP000183245"/>
    </source>
</evidence>
<feature type="binding site" evidence="16">
    <location>
        <position position="829"/>
    </location>
    <ligand>
        <name>Mg(2+)</name>
        <dbReference type="ChEBI" id="CHEBI:18420"/>
        <label>3</label>
    </ligand>
</feature>
<comment type="pathway">
    <text evidence="16">Pyrimidine metabolism; UMP biosynthesis via de novo pathway; (S)-dihydroorotate from bicarbonate: step 1/3.</text>
</comment>
<feature type="binding site" evidence="16">
    <location>
        <position position="129"/>
    </location>
    <ligand>
        <name>ATP</name>
        <dbReference type="ChEBI" id="CHEBI:30616"/>
        <label>1</label>
    </ligand>
</feature>
<dbReference type="PRINTS" id="PR00098">
    <property type="entry name" value="CPSASE"/>
</dbReference>
<evidence type="ECO:0000256" key="8">
    <source>
        <dbReference type="ARBA" id="ARBA00022737"/>
    </source>
</evidence>
<dbReference type="Proteomes" id="UP000183245">
    <property type="component" value="Unassembled WGS sequence"/>
</dbReference>
<evidence type="ECO:0000256" key="3">
    <source>
        <dbReference type="ARBA" id="ARBA00009799"/>
    </source>
</evidence>
<dbReference type="PROSITE" id="PS00866">
    <property type="entry name" value="CPSASE_1"/>
    <property type="match status" value="2"/>
</dbReference>
<dbReference type="Pfam" id="PF02786">
    <property type="entry name" value="CPSase_L_D2"/>
    <property type="match status" value="2"/>
</dbReference>
<dbReference type="GO" id="GO:0004088">
    <property type="term" value="F:carbamoyl-phosphate synthase (glutamine-hydrolyzing) activity"/>
    <property type="evidence" value="ECO:0007669"/>
    <property type="project" value="UniProtKB-UniRule"/>
</dbReference>
<feature type="binding site" evidence="16">
    <location>
        <position position="817"/>
    </location>
    <ligand>
        <name>ATP</name>
        <dbReference type="ChEBI" id="CHEBI:30616"/>
        <label>2</label>
    </ligand>
</feature>
<dbReference type="EMBL" id="MNZT01000076">
    <property type="protein sequence ID" value="OIP96894.1"/>
    <property type="molecule type" value="Genomic_DNA"/>
</dbReference>
<feature type="binding site" evidence="16">
    <location>
        <position position="241"/>
    </location>
    <ligand>
        <name>ATP</name>
        <dbReference type="ChEBI" id="CHEBI:30616"/>
        <label>1</label>
    </ligand>
</feature>
<feature type="binding site" evidence="16">
    <location>
        <position position="831"/>
    </location>
    <ligand>
        <name>Mg(2+)</name>
        <dbReference type="ChEBI" id="CHEBI:18420"/>
        <label>4</label>
    </ligand>
</feature>
<feature type="binding site" evidence="16">
    <location>
        <position position="298"/>
    </location>
    <ligand>
        <name>ATP</name>
        <dbReference type="ChEBI" id="CHEBI:30616"/>
        <label>1</label>
    </ligand>
</feature>
<dbReference type="UniPathway" id="UPA00070">
    <property type="reaction ID" value="UER00115"/>
</dbReference>
<dbReference type="FunFam" id="3.40.50.20:FF:000001">
    <property type="entry name" value="Carbamoyl-phosphate synthase large chain"/>
    <property type="match status" value="2"/>
</dbReference>
<dbReference type="PANTHER" id="PTHR11405">
    <property type="entry name" value="CARBAMOYLTRANSFERASE FAMILY MEMBER"/>
    <property type="match status" value="1"/>
</dbReference>
<dbReference type="InterPro" id="IPR058047">
    <property type="entry name" value="CPSase_preATP-grasp"/>
</dbReference>
<evidence type="ECO:0000259" key="17">
    <source>
        <dbReference type="PROSITE" id="PS50975"/>
    </source>
</evidence>
<dbReference type="SUPFAM" id="SSF56059">
    <property type="entry name" value="Glutathione synthetase ATP-binding domain-like"/>
    <property type="match status" value="2"/>
</dbReference>
<proteinExistence type="inferred from homology"/>
<dbReference type="Pfam" id="PF02142">
    <property type="entry name" value="MGS"/>
    <property type="match status" value="1"/>
</dbReference>
<dbReference type="InterPro" id="IPR036897">
    <property type="entry name" value="CarbamoylP_synth_lsu_oligo_sf"/>
</dbReference>
<comment type="domain">
    <text evidence="16">The large subunit is composed of 2 ATP-grasp domains that are involved in binding the 2 ATP molecules needed for carbamoyl phosphate synthesis. The N-terminal ATP-grasp domain (referred to as the carboxyphosphate synthetic component) catalyzes the ATP-dependent phosphorylation of hydrogencarbonate to carboxyphosphate and the subsequent nucleophilic attack by ammonia to form a carbamate intermediate. The C-terminal ATP-grasp domain (referred to as the carbamoyl phosphate synthetic component) then catalyzes the phosphorylation of carbamate with the second ATP to form the end product carbamoyl phosphate. The reactive and unstable enzyme intermediates are sequentially channeled from one active site to the next through the interior of the protein over a distance of at least 96 A.</text>
</comment>
<comment type="caution">
    <text evidence="16">Lacks conserved residue(s) required for the propagation of feature annotation.</text>
</comment>
<dbReference type="CDD" id="cd01424">
    <property type="entry name" value="MGS_CPS_II"/>
    <property type="match status" value="1"/>
</dbReference>
<feature type="binding site" evidence="16">
    <location>
        <position position="831"/>
    </location>
    <ligand>
        <name>Mn(2+)</name>
        <dbReference type="ChEBI" id="CHEBI:29035"/>
        <label>4</label>
    </ligand>
</feature>
<dbReference type="GO" id="GO:0005524">
    <property type="term" value="F:ATP binding"/>
    <property type="evidence" value="ECO:0007669"/>
    <property type="project" value="UniProtKB-UniRule"/>
</dbReference>
<dbReference type="FunFam" id="1.10.1030.10:FF:000002">
    <property type="entry name" value="Carbamoyl-phosphate synthase large chain"/>
    <property type="match status" value="1"/>
</dbReference>
<feature type="binding site" evidence="16">
    <location>
        <position position="829"/>
    </location>
    <ligand>
        <name>ATP</name>
        <dbReference type="ChEBI" id="CHEBI:30616"/>
        <label>2</label>
    </ligand>
</feature>
<evidence type="ECO:0000256" key="9">
    <source>
        <dbReference type="ARBA" id="ARBA00022741"/>
    </source>
</evidence>
<dbReference type="Pfam" id="PF25596">
    <property type="entry name" value="CPSase_L_D1"/>
    <property type="match status" value="2"/>
</dbReference>
<dbReference type="InterPro" id="IPR011761">
    <property type="entry name" value="ATP-grasp"/>
</dbReference>
<feature type="binding site" evidence="16">
    <location>
        <position position="298"/>
    </location>
    <ligand>
        <name>Mg(2+)</name>
        <dbReference type="ChEBI" id="CHEBI:18420"/>
        <label>2</label>
    </ligand>
</feature>
<feature type="binding site" evidence="16">
    <location>
        <position position="298"/>
    </location>
    <ligand>
        <name>Mn(2+)</name>
        <dbReference type="ChEBI" id="CHEBI:29035"/>
        <label>2</label>
    </ligand>
</feature>
<name>A0A1J5IX91_9BACT</name>
<dbReference type="PROSITE" id="PS51855">
    <property type="entry name" value="MGS"/>
    <property type="match status" value="1"/>
</dbReference>
<keyword evidence="4 16" id="KW-0055">Arginine biosynthesis</keyword>
<feature type="binding site" evidence="16">
    <location>
        <position position="298"/>
    </location>
    <ligand>
        <name>Mg(2+)</name>
        <dbReference type="ChEBI" id="CHEBI:18420"/>
        <label>1</label>
    </ligand>
</feature>
<evidence type="ECO:0000256" key="10">
    <source>
        <dbReference type="ARBA" id="ARBA00022840"/>
    </source>
</evidence>
<sequence length="1069" mass="117067">MPRDPSIKKVLVLGSGPIIIGQAAEFDYAGAQACLSLKEEGIEVVLLNSNPATIMTDDTTADRIYIEPMTIAVIERILDRERPDGILPTLGGQTGLNLGKAIAEAGLLEKYHTCLLGTPLETIRKAEDREAFRNLMLKIGEPIPPSDIAHSVSQSVLIAERITYPVIIRPAYTLGGSGGGIANTRTECETLATRGLEASPIQQILVEKYIGGWKEIEYEVMRDKNDNCITVCNMENFDPVGIHTGDSIVVAPSQTLSNRDYQMLRTSSVRIIRALGVEGGCNIQFGLDPKSSKYFIIEVNPRVSRSSALASKATGYPIARVAAKIAVGMTLDEIANSITKKTVAAFEPALDYVVVKIPRFPFDKFPEANRILGTQMKATGEVMAIGRTFEEALKKAIRSLDTVPELDRFTDGKDYWAAPTDLRLFLLLHALRGGVSTSKMHEKTQIDPWFLDKLGRLVRFETTLAAAGNKAYTPLLKEAKQLGFSDAEISRLTGASVDQIKKQREKLGIIPTYKMVDTCAGEFEAQTPYFYSTWESENEAIVDPKKAKGRAIVIGSGPIRIGQGIEFDYCCVHAAMTIRKMGYEAVMVNNNPETVSTDFDVSDRLYFEPLTEEDVSQIHLNEGGPRFITQFGGQTSLNLASSMAQAGIMPHEGMVDSIERASDRRKFEQMLQKLGIPYPRGNAVLTESEAIATAGEIGYPVLVRPSFVLGGRAMEIMYSQQELEAFIGYVFKVSPEAPVLIDRYISGREVEIDLIYDGHAVLIPGIMEHIERAGIHSGDSMAVYPTQNLTQEQKDTLVDYATRMVKELGNIGLNNIQFVMDGDAPHVIELNPRSSRTVPYLSKITSIPMVELATRIMYGATLKGLGYTPGLVPEPGLIAVKAPVFSFAKLESVNTKMGPEMKSTGEVLGIDVSYPLALYKAFLAAGISVPLDGGTLLATIADQDKTESIPILRGFQQLGFSVLATEGTTAFLRAEGIRCERVGKISEQQSNDIPTLLRTKAVQLVINTPSPHQSSLHDAPLIRETAFQFAVPCLGSLDTARALLSALREQQRKRGYSVKTMKEYKARTD</sequence>
<comment type="pathway">
    <text evidence="2 16">Amino-acid biosynthesis; L-arginine biosynthesis; carbamoyl phosphate from bicarbonate: step 1/1.</text>
</comment>
<evidence type="ECO:0000256" key="12">
    <source>
        <dbReference type="ARBA" id="ARBA00022975"/>
    </source>
</evidence>
<dbReference type="PANTHER" id="PTHR11405:SF53">
    <property type="entry name" value="CARBAMOYL-PHOSPHATE SYNTHASE [AMMONIA], MITOCHONDRIAL"/>
    <property type="match status" value="1"/>
</dbReference>
<feature type="domain" description="ATP-grasp" evidence="17">
    <location>
        <begin position="668"/>
        <end position="858"/>
    </location>
</feature>
<evidence type="ECO:0000256" key="11">
    <source>
        <dbReference type="ARBA" id="ARBA00022842"/>
    </source>
</evidence>
<comment type="cofactor">
    <cofactor evidence="1">
        <name>Mn(2+)</name>
        <dbReference type="ChEBI" id="CHEBI:29035"/>
    </cofactor>
</comment>
<comment type="caution">
    <text evidence="19">The sequence shown here is derived from an EMBL/GenBank/DDBJ whole genome shotgun (WGS) entry which is preliminary data.</text>
</comment>
<feature type="domain" description="MGS-like" evidence="18">
    <location>
        <begin position="927"/>
        <end position="1069"/>
    </location>
</feature>
<dbReference type="HAMAP" id="MF_01210_B">
    <property type="entry name" value="CPSase_L_chain_B"/>
    <property type="match status" value="1"/>
</dbReference>
<feature type="region of interest" description="Allosteric domain" evidence="16">
    <location>
        <begin position="927"/>
        <end position="1069"/>
    </location>
</feature>
<dbReference type="InterPro" id="IPR005480">
    <property type="entry name" value="CPSase_lsu_oligo"/>
</dbReference>
<keyword evidence="6 16" id="KW-0028">Amino-acid biosynthesis</keyword>
<dbReference type="Gene3D" id="3.30.470.20">
    <property type="entry name" value="ATP-grasp fold, B domain"/>
    <property type="match status" value="2"/>
</dbReference>
<dbReference type="NCBIfam" id="TIGR01369">
    <property type="entry name" value="CPSaseII_lrg"/>
    <property type="match status" value="1"/>
</dbReference>
<dbReference type="InterPro" id="IPR016185">
    <property type="entry name" value="PreATP-grasp_dom_sf"/>
</dbReference>
<organism evidence="19 20">
    <name type="scientific">Candidatus Wirthbacteria bacterium CG2_30_54_11</name>
    <dbReference type="NCBI Taxonomy" id="1817892"/>
    <lineage>
        <taxon>Bacteria</taxon>
        <taxon>Candidatus Wirthbacteria</taxon>
    </lineage>
</organism>
<dbReference type="GO" id="GO:0044205">
    <property type="term" value="P:'de novo' UMP biosynthetic process"/>
    <property type="evidence" value="ECO:0007669"/>
    <property type="project" value="UniProtKB-UniRule"/>
</dbReference>
<feature type="binding site" evidence="16">
    <location>
        <position position="284"/>
    </location>
    <ligand>
        <name>Mn(2+)</name>
        <dbReference type="ChEBI" id="CHEBI:29035"/>
        <label>1</label>
    </ligand>
</feature>
<gene>
    <name evidence="16" type="primary">carB</name>
    <name evidence="19" type="ORF">AUK40_04325</name>
</gene>
<feature type="binding site" evidence="16">
    <location>
        <position position="284"/>
    </location>
    <ligand>
        <name>Mg(2+)</name>
        <dbReference type="ChEBI" id="CHEBI:18420"/>
        <label>1</label>
    </ligand>
</feature>
<feature type="binding site" evidence="16">
    <location>
        <position position="704"/>
    </location>
    <ligand>
        <name>ATP</name>
        <dbReference type="ChEBI" id="CHEBI:30616"/>
        <label>2</label>
    </ligand>
</feature>
<comment type="catalytic activity">
    <reaction evidence="14 16">
        <text>hydrogencarbonate + NH4(+) + 2 ATP = carbamoyl phosphate + 2 ADP + phosphate + 2 H(+)</text>
        <dbReference type="Rhea" id="RHEA:18029"/>
        <dbReference type="ChEBI" id="CHEBI:15378"/>
        <dbReference type="ChEBI" id="CHEBI:17544"/>
        <dbReference type="ChEBI" id="CHEBI:28938"/>
        <dbReference type="ChEBI" id="CHEBI:30616"/>
        <dbReference type="ChEBI" id="CHEBI:43474"/>
        <dbReference type="ChEBI" id="CHEBI:58228"/>
        <dbReference type="ChEBI" id="CHEBI:456216"/>
        <dbReference type="EC" id="6.3.4.16"/>
    </reaction>
</comment>
<feature type="binding site" evidence="16">
    <location>
        <position position="829"/>
    </location>
    <ligand>
        <name>Mg(2+)</name>
        <dbReference type="ChEBI" id="CHEBI:18420"/>
        <label>4</label>
    </ligand>
</feature>
<feature type="binding site" evidence="16">
    <location>
        <position position="210"/>
    </location>
    <ligand>
        <name>ATP</name>
        <dbReference type="ChEBI" id="CHEBI:30616"/>
        <label>1</label>
    </ligand>
</feature>
<evidence type="ECO:0000256" key="16">
    <source>
        <dbReference type="HAMAP-Rule" id="MF_01210"/>
    </source>
</evidence>
<evidence type="ECO:0000256" key="4">
    <source>
        <dbReference type="ARBA" id="ARBA00022571"/>
    </source>
</evidence>
<feature type="binding site" evidence="16">
    <location>
        <position position="774"/>
    </location>
    <ligand>
        <name>ATP</name>
        <dbReference type="ChEBI" id="CHEBI:30616"/>
        <label>2</label>
    </ligand>
</feature>
<dbReference type="GO" id="GO:0004087">
    <property type="term" value="F:carbamoyl-phosphate synthase (ammonia) activity"/>
    <property type="evidence" value="ECO:0007669"/>
    <property type="project" value="UniProtKB-EC"/>
</dbReference>
<feature type="domain" description="ATP-grasp" evidence="17">
    <location>
        <begin position="133"/>
        <end position="327"/>
    </location>
</feature>
<feature type="binding site" evidence="16">
    <location>
        <position position="284"/>
    </location>
    <ligand>
        <name>ATP</name>
        <dbReference type="ChEBI" id="CHEBI:30616"/>
        <label>1</label>
    </ligand>
</feature>
<dbReference type="UniPathway" id="UPA00068">
    <property type="reaction ID" value="UER00171"/>
</dbReference>
<dbReference type="PROSITE" id="PS00867">
    <property type="entry name" value="CPSASE_2"/>
    <property type="match status" value="2"/>
</dbReference>
<evidence type="ECO:0000256" key="1">
    <source>
        <dbReference type="ARBA" id="ARBA00001936"/>
    </source>
</evidence>
<keyword evidence="13" id="KW-0464">Manganese</keyword>
<dbReference type="InterPro" id="IPR033937">
    <property type="entry name" value="MGS_CPS_CarB"/>
</dbReference>
<comment type="similarity">
    <text evidence="3 16">Belongs to the CarB family.</text>
</comment>
<dbReference type="NCBIfam" id="NF009455">
    <property type="entry name" value="PRK12815.1"/>
    <property type="match status" value="1"/>
</dbReference>
<evidence type="ECO:0000256" key="6">
    <source>
        <dbReference type="ARBA" id="ARBA00022605"/>
    </source>
</evidence>
<dbReference type="GO" id="GO:0006541">
    <property type="term" value="P:glutamine metabolic process"/>
    <property type="evidence" value="ECO:0007669"/>
    <property type="project" value="TreeGrafter"/>
</dbReference>
<accession>A0A1J5IX91</accession>
<keyword evidence="5 16" id="KW-0436">Ligase</keyword>
<feature type="binding site" evidence="16">
    <location>
        <position position="829"/>
    </location>
    <ligand>
        <name>Mn(2+)</name>
        <dbReference type="ChEBI" id="CHEBI:29035"/>
        <label>4</label>
    </ligand>
</feature>
<dbReference type="FunFam" id="3.30.470.20:FF:000001">
    <property type="entry name" value="Carbamoyl-phosphate synthase large chain"/>
    <property type="match status" value="1"/>
</dbReference>
<dbReference type="SMART" id="SM01096">
    <property type="entry name" value="CPSase_L_D3"/>
    <property type="match status" value="1"/>
</dbReference>
<dbReference type="SMART" id="SM00851">
    <property type="entry name" value="MGS"/>
    <property type="match status" value="1"/>
</dbReference>
<feature type="binding site" evidence="16">
    <location>
        <position position="175"/>
    </location>
    <ligand>
        <name>ATP</name>
        <dbReference type="ChEBI" id="CHEBI:30616"/>
        <label>1</label>
    </ligand>
</feature>
<evidence type="ECO:0000256" key="13">
    <source>
        <dbReference type="ARBA" id="ARBA00023211"/>
    </source>
</evidence>
<dbReference type="PROSITE" id="PS50975">
    <property type="entry name" value="ATP_GRASP"/>
    <property type="match status" value="2"/>
</dbReference>
<feature type="binding site" evidence="16">
    <location>
        <position position="298"/>
    </location>
    <ligand>
        <name>Mn(2+)</name>
        <dbReference type="ChEBI" id="CHEBI:29035"/>
        <label>1</label>
    </ligand>
</feature>
<comment type="subunit">
    <text evidence="16">Composed of two chains; the small (or glutamine) chain promotes the hydrolysis of glutamine to ammonia, which is used by the large (or ammonia) chain to synthesize carbamoyl phosphate. Tetramer of heterodimers (alpha,beta)4.</text>
</comment>
<feature type="binding site" evidence="16">
    <location>
        <position position="817"/>
    </location>
    <ligand>
        <name>Mg(2+)</name>
        <dbReference type="ChEBI" id="CHEBI:18420"/>
        <label>3</label>
    </ligand>
</feature>
<protein>
    <recommendedName>
        <fullName evidence="16">Carbamoyl phosphate synthase large chain</fullName>
        <ecNumber evidence="16">6.3.4.16</ecNumber>
        <ecNumber evidence="16">6.3.5.5</ecNumber>
    </recommendedName>
    <alternativeName>
        <fullName evidence="16">Carbamoyl phosphate synthetase ammonia chain</fullName>
    </alternativeName>
</protein>
<dbReference type="EC" id="6.3.4.16" evidence="16"/>
<dbReference type="EC" id="6.3.5.5" evidence="16"/>
<evidence type="ECO:0000259" key="18">
    <source>
        <dbReference type="PROSITE" id="PS51855"/>
    </source>
</evidence>
<feature type="binding site" evidence="16">
    <location>
        <position position="776"/>
    </location>
    <ligand>
        <name>ATP</name>
        <dbReference type="ChEBI" id="CHEBI:30616"/>
        <label>2</label>
    </ligand>
</feature>
<dbReference type="GO" id="GO:0046872">
    <property type="term" value="F:metal ion binding"/>
    <property type="evidence" value="ECO:0007669"/>
    <property type="project" value="UniProtKB-KW"/>
</dbReference>
<feature type="binding site" evidence="16">
    <location>
        <position position="208"/>
    </location>
    <ligand>
        <name>ATP</name>
        <dbReference type="ChEBI" id="CHEBI:30616"/>
        <label>1</label>
    </ligand>
</feature>
<dbReference type="AlphaFoldDB" id="A0A1J5IX91"/>
<feature type="binding site" evidence="16">
    <location>
        <position position="749"/>
    </location>
    <ligand>
        <name>ATP</name>
        <dbReference type="ChEBI" id="CHEBI:30616"/>
        <label>2</label>
    </ligand>
</feature>
<feature type="binding site" evidence="16">
    <location>
        <position position="745"/>
    </location>
    <ligand>
        <name>ATP</name>
        <dbReference type="ChEBI" id="CHEBI:30616"/>
        <label>2</label>
    </ligand>
</feature>
<dbReference type="Gene3D" id="3.40.50.20">
    <property type="match status" value="2"/>
</dbReference>
<feature type="binding site" evidence="16">
    <location>
        <position position="242"/>
    </location>
    <ligand>
        <name>ATP</name>
        <dbReference type="ChEBI" id="CHEBI:30616"/>
        <label>1</label>
    </ligand>
</feature>
<dbReference type="SUPFAM" id="SSF52335">
    <property type="entry name" value="Methylglyoxal synthase-like"/>
    <property type="match status" value="1"/>
</dbReference>
<evidence type="ECO:0000256" key="15">
    <source>
        <dbReference type="ARBA" id="ARBA00048816"/>
    </source>
</evidence>
<evidence type="ECO:0000256" key="5">
    <source>
        <dbReference type="ARBA" id="ARBA00022598"/>
    </source>
</evidence>
<feature type="binding site" evidence="16">
    <location>
        <position position="817"/>
    </location>
    <ligand>
        <name>Mn(2+)</name>
        <dbReference type="ChEBI" id="CHEBI:29035"/>
        <label>3</label>
    </ligand>
</feature>
<dbReference type="Pfam" id="PF02787">
    <property type="entry name" value="CPSase_L_D3"/>
    <property type="match status" value="1"/>
</dbReference>
<dbReference type="InterPro" id="IPR006275">
    <property type="entry name" value="CPSase_lsu"/>
</dbReference>
<dbReference type="FunFam" id="3.30.470.20:FF:000026">
    <property type="entry name" value="Carbamoyl-phosphate synthase large chain"/>
    <property type="match status" value="1"/>
</dbReference>
<keyword evidence="12 16" id="KW-0665">Pyrimidine biosynthesis</keyword>
<feature type="binding site" evidence="16">
    <location>
        <position position="300"/>
    </location>
    <ligand>
        <name>Mg(2+)</name>
        <dbReference type="ChEBI" id="CHEBI:18420"/>
        <label>2</label>
    </ligand>
</feature>
<dbReference type="InterPro" id="IPR036914">
    <property type="entry name" value="MGS-like_dom_sf"/>
</dbReference>
<dbReference type="GO" id="GO:0006526">
    <property type="term" value="P:L-arginine biosynthetic process"/>
    <property type="evidence" value="ECO:0007669"/>
    <property type="project" value="UniProtKB-UniRule"/>
</dbReference>
<keyword evidence="11" id="KW-0460">Magnesium</keyword>
<feature type="binding site" evidence="16">
    <location>
        <position position="243"/>
    </location>
    <ligand>
        <name>ATP</name>
        <dbReference type="ChEBI" id="CHEBI:30616"/>
        <label>1</label>
    </ligand>
</feature>
<feature type="region of interest" description="Carboxyphosphate synthetic domain" evidence="16">
    <location>
        <begin position="1"/>
        <end position="401"/>
    </location>
</feature>
<comment type="cofactor">
    <cofactor evidence="16">
        <name>Mg(2+)</name>
        <dbReference type="ChEBI" id="CHEBI:18420"/>
    </cofactor>
    <cofactor evidence="16">
        <name>Mn(2+)</name>
        <dbReference type="ChEBI" id="CHEBI:29035"/>
    </cofactor>
    <text evidence="16">Binds 4 Mg(2+) or Mn(2+) ions per subunit.</text>
</comment>
<keyword evidence="10 16" id="KW-0067">ATP-binding</keyword>
<feature type="binding site" evidence="16">
    <location>
        <position position="775"/>
    </location>
    <ligand>
        <name>ATP</name>
        <dbReference type="ChEBI" id="CHEBI:30616"/>
        <label>2</label>
    </ligand>
</feature>
<feature type="binding site" evidence="16">
    <location>
        <position position="300"/>
    </location>
    <ligand>
        <name>Mn(2+)</name>
        <dbReference type="ChEBI" id="CHEBI:29035"/>
        <label>2</label>
    </ligand>
</feature>
<reference evidence="19 20" key="1">
    <citation type="journal article" date="2016" name="Environ. Microbiol.">
        <title>Genomic resolution of a cold subsurface aquifer community provides metabolic insights for novel microbes adapted to high CO concentrations.</title>
        <authorList>
            <person name="Probst A.J."/>
            <person name="Castelle C.J."/>
            <person name="Singh A."/>
            <person name="Brown C.T."/>
            <person name="Anantharaman K."/>
            <person name="Sharon I."/>
            <person name="Hug L.A."/>
            <person name="Burstein D."/>
            <person name="Emerson J.B."/>
            <person name="Thomas B.C."/>
            <person name="Banfield J.F."/>
        </authorList>
    </citation>
    <scope>NUCLEOTIDE SEQUENCE [LARGE SCALE GENOMIC DNA]</scope>
    <source>
        <strain evidence="19">CG2_30_54_11</strain>
    </source>
</reference>
<feature type="binding site" evidence="16">
    <location>
        <position position="743"/>
    </location>
    <ligand>
        <name>ATP</name>
        <dbReference type="ChEBI" id="CHEBI:30616"/>
        <label>2</label>
    </ligand>
</feature>
<feature type="binding site" evidence="16">
    <location>
        <position position="777"/>
    </location>
    <ligand>
        <name>ATP</name>
        <dbReference type="ChEBI" id="CHEBI:30616"/>
        <label>2</label>
    </ligand>
</feature>
<comment type="function">
    <text evidence="16">Large subunit of the glutamine-dependent carbamoyl phosphate synthetase (CPSase). CPSase catalyzes the formation of carbamoyl phosphate from the ammonia moiety of glutamine, carbonate, and phosphate donated by ATP, constituting the first step of 2 biosynthetic pathways, one leading to arginine and/or urea and the other to pyrimidine nucleotides. The large subunit (synthetase) binds the substrates ammonia (free or transferred from glutamine from the small subunit), hydrogencarbonate and ATP and carries out an ATP-coupled ligase reaction, activating hydrogencarbonate by forming carboxy phosphate which reacts with ammonia to form carbamoyl phosphate.</text>
</comment>
<dbReference type="InterPro" id="IPR005483">
    <property type="entry name" value="CPSase_dom"/>
</dbReference>
<keyword evidence="9 16" id="KW-0547">Nucleotide-binding</keyword>
<evidence type="ECO:0000313" key="19">
    <source>
        <dbReference type="EMBL" id="OIP96894.1"/>
    </source>
</evidence>
<evidence type="ECO:0000256" key="2">
    <source>
        <dbReference type="ARBA" id="ARBA00005077"/>
    </source>
</evidence>
<dbReference type="Gene3D" id="3.40.50.1380">
    <property type="entry name" value="Methylglyoxal synthase-like domain"/>
    <property type="match status" value="1"/>
</dbReference>
<keyword evidence="7" id="KW-0479">Metal-binding</keyword>
<feature type="binding site" evidence="16">
    <location>
        <position position="215"/>
    </location>
    <ligand>
        <name>ATP</name>
        <dbReference type="ChEBI" id="CHEBI:30616"/>
        <label>1</label>
    </ligand>
</feature>
<dbReference type="SUPFAM" id="SSF52440">
    <property type="entry name" value="PreATP-grasp domain"/>
    <property type="match status" value="2"/>
</dbReference>
<feature type="binding site" evidence="16">
    <location>
        <position position="169"/>
    </location>
    <ligand>
        <name>ATP</name>
        <dbReference type="ChEBI" id="CHEBI:30616"/>
        <label>1</label>
    </ligand>
</feature>
<evidence type="ECO:0000256" key="14">
    <source>
        <dbReference type="ARBA" id="ARBA00047359"/>
    </source>
</evidence>
<dbReference type="Gene3D" id="1.10.1030.10">
    <property type="entry name" value="Carbamoyl-phosphate synthetase, large subunit oligomerisation domain"/>
    <property type="match status" value="1"/>
</dbReference>
<dbReference type="InterPro" id="IPR005479">
    <property type="entry name" value="CPAse_ATP-bd"/>
</dbReference>
<feature type="binding site" evidence="16">
    <location>
        <position position="176"/>
    </location>
    <ligand>
        <name>ATP</name>
        <dbReference type="ChEBI" id="CHEBI:30616"/>
        <label>1</label>
    </ligand>
</feature>
<evidence type="ECO:0000256" key="7">
    <source>
        <dbReference type="ARBA" id="ARBA00022723"/>
    </source>
</evidence>
<dbReference type="GO" id="GO:0005737">
    <property type="term" value="C:cytoplasm"/>
    <property type="evidence" value="ECO:0007669"/>
    <property type="project" value="TreeGrafter"/>
</dbReference>